<keyword evidence="3 6" id="KW-0032">Aminotransferase</keyword>
<accession>A0ABV7F4V4</accession>
<dbReference type="Pfam" id="PF00155">
    <property type="entry name" value="Aminotran_1_2"/>
    <property type="match status" value="1"/>
</dbReference>
<dbReference type="Proteomes" id="UP001595530">
    <property type="component" value="Unassembled WGS sequence"/>
</dbReference>
<dbReference type="PANTHER" id="PTHR46383:SF1">
    <property type="entry name" value="ASPARTATE AMINOTRANSFERASE"/>
    <property type="match status" value="1"/>
</dbReference>
<dbReference type="InterPro" id="IPR004839">
    <property type="entry name" value="Aminotransferase_I/II_large"/>
</dbReference>
<protein>
    <recommendedName>
        <fullName evidence="6">Aminotransferase</fullName>
        <ecNumber evidence="6">2.6.1.-</ecNumber>
    </recommendedName>
</protein>
<sequence>MSFRINSVLRQVAAPPIADAQAWVAGRSFPADCPLLDVSQAVPSYAPALALQTFLAEQVLQPTTALYTEIAGLPALRRELAAELARDYAGTITHENIAITAGCNEAFAVTMMALAEPGDEVLLPLPYYFNQQMWLQTLGIKPVYIPFNADNHGTPDIKAIADRITGRTRALVLVTPNNPTGAIYSAEFIEQCFELAKDHGFALVLDETYKDFRDDTGTPPHRLFARADWPEALIHLYSFSKAYALTGYRVGSVTAGTSLQAEIAKLLDCITICAPRIGQLAALFGLRHLDAWRNEKRHIMQARNTVLKNIFATPANGFRLVSSGAYFAYLEHPFSSLSAYDVARHLADEHNLLCLPGTMFGPGQERFLRVAFANLEVEQIVEFGRRLGDVSL</sequence>
<dbReference type="GO" id="GO:0008483">
    <property type="term" value="F:transaminase activity"/>
    <property type="evidence" value="ECO:0007669"/>
    <property type="project" value="UniProtKB-KW"/>
</dbReference>
<reference evidence="9" key="1">
    <citation type="journal article" date="2019" name="Int. J. Syst. Evol. Microbiol.">
        <title>The Global Catalogue of Microorganisms (GCM) 10K type strain sequencing project: providing services to taxonomists for standard genome sequencing and annotation.</title>
        <authorList>
            <consortium name="The Broad Institute Genomics Platform"/>
            <consortium name="The Broad Institute Genome Sequencing Center for Infectious Disease"/>
            <person name="Wu L."/>
            <person name="Ma J."/>
        </authorList>
    </citation>
    <scope>NUCLEOTIDE SEQUENCE [LARGE SCALE GENOMIC DNA]</scope>
    <source>
        <strain evidence="9">KCTC 42986</strain>
    </source>
</reference>
<organism evidence="8 9">
    <name type="scientific">Undibacterium arcticum</name>
    <dbReference type="NCBI Taxonomy" id="1762892"/>
    <lineage>
        <taxon>Bacteria</taxon>
        <taxon>Pseudomonadati</taxon>
        <taxon>Pseudomonadota</taxon>
        <taxon>Betaproteobacteria</taxon>
        <taxon>Burkholderiales</taxon>
        <taxon>Oxalobacteraceae</taxon>
        <taxon>Undibacterium</taxon>
    </lineage>
</organism>
<evidence type="ECO:0000256" key="6">
    <source>
        <dbReference type="RuleBase" id="RU000481"/>
    </source>
</evidence>
<dbReference type="PANTHER" id="PTHR46383">
    <property type="entry name" value="ASPARTATE AMINOTRANSFERASE"/>
    <property type="match status" value="1"/>
</dbReference>
<comment type="cofactor">
    <cofactor evidence="1 6">
        <name>pyridoxal 5'-phosphate</name>
        <dbReference type="ChEBI" id="CHEBI:597326"/>
    </cofactor>
</comment>
<keyword evidence="9" id="KW-1185">Reference proteome</keyword>
<comment type="caution">
    <text evidence="8">The sequence shown here is derived from an EMBL/GenBank/DDBJ whole genome shotgun (WGS) entry which is preliminary data.</text>
</comment>
<evidence type="ECO:0000256" key="5">
    <source>
        <dbReference type="ARBA" id="ARBA00022898"/>
    </source>
</evidence>
<dbReference type="PROSITE" id="PS00105">
    <property type="entry name" value="AA_TRANSFER_CLASS_1"/>
    <property type="match status" value="1"/>
</dbReference>
<proteinExistence type="inferred from homology"/>
<dbReference type="InterPro" id="IPR050596">
    <property type="entry name" value="AspAT/PAT-like"/>
</dbReference>
<evidence type="ECO:0000313" key="8">
    <source>
        <dbReference type="EMBL" id="MFC3108736.1"/>
    </source>
</evidence>
<evidence type="ECO:0000256" key="3">
    <source>
        <dbReference type="ARBA" id="ARBA00022576"/>
    </source>
</evidence>
<keyword evidence="4 6" id="KW-0808">Transferase</keyword>
<evidence type="ECO:0000256" key="1">
    <source>
        <dbReference type="ARBA" id="ARBA00001933"/>
    </source>
</evidence>
<evidence type="ECO:0000313" key="9">
    <source>
        <dbReference type="Proteomes" id="UP001595530"/>
    </source>
</evidence>
<dbReference type="NCBIfam" id="NF005732">
    <property type="entry name" value="PRK07550.1"/>
    <property type="match status" value="1"/>
</dbReference>
<dbReference type="EC" id="2.6.1.-" evidence="6"/>
<comment type="similarity">
    <text evidence="2 6">Belongs to the class-I pyridoxal-phosphate-dependent aminotransferase family.</text>
</comment>
<dbReference type="EMBL" id="JBHRTP010000036">
    <property type="protein sequence ID" value="MFC3108736.1"/>
    <property type="molecule type" value="Genomic_DNA"/>
</dbReference>
<dbReference type="InterPro" id="IPR015421">
    <property type="entry name" value="PyrdxlP-dep_Trfase_major"/>
</dbReference>
<feature type="domain" description="Aminotransferase class I/classII large" evidence="7">
    <location>
        <begin position="58"/>
        <end position="383"/>
    </location>
</feature>
<evidence type="ECO:0000256" key="2">
    <source>
        <dbReference type="ARBA" id="ARBA00007441"/>
    </source>
</evidence>
<dbReference type="SUPFAM" id="SSF53383">
    <property type="entry name" value="PLP-dependent transferases"/>
    <property type="match status" value="1"/>
</dbReference>
<evidence type="ECO:0000259" key="7">
    <source>
        <dbReference type="Pfam" id="PF00155"/>
    </source>
</evidence>
<gene>
    <name evidence="8" type="ORF">ACFOFO_12310</name>
</gene>
<keyword evidence="5" id="KW-0663">Pyridoxal phosphate</keyword>
<dbReference type="RefSeq" id="WP_390331637.1">
    <property type="nucleotide sequence ID" value="NZ_JBHRTP010000036.1"/>
</dbReference>
<dbReference type="CDD" id="cd00609">
    <property type="entry name" value="AAT_like"/>
    <property type="match status" value="1"/>
</dbReference>
<dbReference type="PRINTS" id="PR00753">
    <property type="entry name" value="ACCSYNTHASE"/>
</dbReference>
<dbReference type="InterPro" id="IPR015424">
    <property type="entry name" value="PyrdxlP-dep_Trfase"/>
</dbReference>
<evidence type="ECO:0000256" key="4">
    <source>
        <dbReference type="ARBA" id="ARBA00022679"/>
    </source>
</evidence>
<dbReference type="InterPro" id="IPR004838">
    <property type="entry name" value="NHTrfase_class1_PyrdxlP-BS"/>
</dbReference>
<dbReference type="Gene3D" id="3.40.640.10">
    <property type="entry name" value="Type I PLP-dependent aspartate aminotransferase-like (Major domain)"/>
    <property type="match status" value="1"/>
</dbReference>
<name>A0ABV7F4V4_9BURK</name>